<keyword evidence="3" id="KW-1185">Reference proteome</keyword>
<accession>M7N3L4</accession>
<feature type="signal peptide" evidence="1">
    <location>
        <begin position="1"/>
        <end position="19"/>
    </location>
</feature>
<dbReference type="Proteomes" id="UP000011910">
    <property type="component" value="Unassembled WGS sequence"/>
</dbReference>
<evidence type="ECO:0000256" key="1">
    <source>
        <dbReference type="SAM" id="SignalP"/>
    </source>
</evidence>
<dbReference type="OrthoDB" id="9794147at2"/>
<dbReference type="Gene3D" id="2.40.128.110">
    <property type="entry name" value="Lipid/polyisoprenoid-binding, YceI-like"/>
    <property type="match status" value="1"/>
</dbReference>
<protein>
    <submittedName>
        <fullName evidence="2">YceI-like domain protein</fullName>
    </submittedName>
</protein>
<reference evidence="2 3" key="1">
    <citation type="journal article" date="2013" name="Genome Announc.">
        <title>Draft Genome Sequence of Cesiribacter andamanensis Strain AMV16T, Isolated from a Soil Sample from a Mud Volcano in the Andaman Islands, India.</title>
        <authorList>
            <person name="Shivaji S."/>
            <person name="Ara S."/>
            <person name="Begum Z."/>
            <person name="Srinivas T.N."/>
            <person name="Singh A."/>
            <person name="Kumar Pinnaka A."/>
        </authorList>
    </citation>
    <scope>NUCLEOTIDE SEQUENCE [LARGE SCALE GENOMIC DNA]</scope>
    <source>
        <strain evidence="2 3">AMV16</strain>
    </source>
</reference>
<evidence type="ECO:0000313" key="2">
    <source>
        <dbReference type="EMBL" id="EMR01791.1"/>
    </source>
</evidence>
<dbReference type="InterPro" id="IPR036761">
    <property type="entry name" value="TTHA0802/YceI-like_sf"/>
</dbReference>
<sequence length="207" mass="22807">MAAYTYLFLLLLLPLSGLEATTGKEWLVTAQSRLSIAGSSNVNEFECASISYAGDDVLYESWDAKSQRPVMNGLITLKASGFDCQNRIMTHDLRKTIQAEKHPIIKVRFLSLQRIPGTGKQQKATGLVEISLAGISRQYQIEAAFEEGRAGNATLKGCWEFSFSDFNIEPPTKMMGAIKVNNSLAVDFELHLQGLTASQQDTVIGKR</sequence>
<dbReference type="SUPFAM" id="SSF101874">
    <property type="entry name" value="YceI-like"/>
    <property type="match status" value="1"/>
</dbReference>
<comment type="caution">
    <text evidence="2">The sequence shown here is derived from an EMBL/GenBank/DDBJ whole genome shotgun (WGS) entry which is preliminary data.</text>
</comment>
<proteinExistence type="predicted"/>
<name>M7N3L4_9BACT</name>
<organism evidence="2 3">
    <name type="scientific">Cesiribacter andamanensis AMV16</name>
    <dbReference type="NCBI Taxonomy" id="1279009"/>
    <lineage>
        <taxon>Bacteria</taxon>
        <taxon>Pseudomonadati</taxon>
        <taxon>Bacteroidota</taxon>
        <taxon>Cytophagia</taxon>
        <taxon>Cytophagales</taxon>
        <taxon>Cesiribacteraceae</taxon>
        <taxon>Cesiribacter</taxon>
    </lineage>
</organism>
<evidence type="ECO:0000313" key="3">
    <source>
        <dbReference type="Proteomes" id="UP000011910"/>
    </source>
</evidence>
<dbReference type="RefSeq" id="WP_009196468.1">
    <property type="nucleotide sequence ID" value="NZ_AODQ01000090.1"/>
</dbReference>
<dbReference type="AlphaFoldDB" id="M7N3L4"/>
<dbReference type="EMBL" id="AODQ01000090">
    <property type="protein sequence ID" value="EMR01791.1"/>
    <property type="molecule type" value="Genomic_DNA"/>
</dbReference>
<keyword evidence="1" id="KW-0732">Signal</keyword>
<dbReference type="eggNOG" id="COG2353">
    <property type="taxonomic scope" value="Bacteria"/>
</dbReference>
<feature type="chain" id="PRO_5004082035" evidence="1">
    <location>
        <begin position="20"/>
        <end position="207"/>
    </location>
</feature>
<gene>
    <name evidence="2" type="ORF">ADICEAN_03082</name>
</gene>
<dbReference type="STRING" id="1279009.ADICEAN_03082"/>